<dbReference type="Proteomes" id="UP000649617">
    <property type="component" value="Unassembled WGS sequence"/>
</dbReference>
<feature type="non-terminal residue" evidence="1">
    <location>
        <position position="1"/>
    </location>
</feature>
<reference evidence="1" key="1">
    <citation type="submission" date="2021-02" db="EMBL/GenBank/DDBJ databases">
        <authorList>
            <person name="Dougan E. K."/>
            <person name="Rhodes N."/>
            <person name="Thang M."/>
            <person name="Chan C."/>
        </authorList>
    </citation>
    <scope>NUCLEOTIDE SEQUENCE</scope>
</reference>
<proteinExistence type="predicted"/>
<accession>A0A812P7Y2</accession>
<sequence length="228" mass="24413">MRRHADIYVVGISQGGEEADRLLARRLAGTLERGGFSCAGDHQACEDEPARVNIEETTECRCVFFVISPGAPVDAAVVAQLKGAASAGRTTRCIYESGPSACQDLSEWGSAIPAAFLRPAVPISRFFPRVSEILVLAAAREELQRAAPRQVESDGQADFIRGFTADPGGRFAGPAREFQSLMAGNEGQDSANFIQLAGFRCVQWLPAQEVLLSCGAEESTEALHSLLE</sequence>
<evidence type="ECO:0000313" key="1">
    <source>
        <dbReference type="EMBL" id="CAE7343790.1"/>
    </source>
</evidence>
<dbReference type="EMBL" id="CAJNIZ010013136">
    <property type="protein sequence ID" value="CAE7343790.1"/>
    <property type="molecule type" value="Genomic_DNA"/>
</dbReference>
<name>A0A812P7Y2_SYMPI</name>
<keyword evidence="2" id="KW-1185">Reference proteome</keyword>
<gene>
    <name evidence="1" type="ORF">SPIL2461_LOCUS8130</name>
</gene>
<dbReference type="AlphaFoldDB" id="A0A812P7Y2"/>
<protein>
    <submittedName>
        <fullName evidence="1">Uncharacterized protein</fullName>
    </submittedName>
</protein>
<comment type="caution">
    <text evidence="1">The sequence shown here is derived from an EMBL/GenBank/DDBJ whole genome shotgun (WGS) entry which is preliminary data.</text>
</comment>
<organism evidence="1 2">
    <name type="scientific">Symbiodinium pilosum</name>
    <name type="common">Dinoflagellate</name>
    <dbReference type="NCBI Taxonomy" id="2952"/>
    <lineage>
        <taxon>Eukaryota</taxon>
        <taxon>Sar</taxon>
        <taxon>Alveolata</taxon>
        <taxon>Dinophyceae</taxon>
        <taxon>Suessiales</taxon>
        <taxon>Symbiodiniaceae</taxon>
        <taxon>Symbiodinium</taxon>
    </lineage>
</organism>
<evidence type="ECO:0000313" key="2">
    <source>
        <dbReference type="Proteomes" id="UP000649617"/>
    </source>
</evidence>